<keyword evidence="3" id="KW-0808">Transferase</keyword>
<accession>A0AAP0EY26</accession>
<proteinExistence type="inferred from homology"/>
<keyword evidence="2" id="KW-0489">Methyltransferase</keyword>
<dbReference type="Proteomes" id="UP001419268">
    <property type="component" value="Unassembled WGS sequence"/>
</dbReference>
<dbReference type="AlphaFoldDB" id="A0AAP0EY26"/>
<name>A0AAP0EY26_9MAGN</name>
<evidence type="ECO:0000313" key="5">
    <source>
        <dbReference type="EMBL" id="KAK9101434.1"/>
    </source>
</evidence>
<reference evidence="5 6" key="1">
    <citation type="submission" date="2024-01" db="EMBL/GenBank/DDBJ databases">
        <title>Genome assemblies of Stephania.</title>
        <authorList>
            <person name="Yang L."/>
        </authorList>
    </citation>
    <scope>NUCLEOTIDE SEQUENCE [LARGE SCALE GENOMIC DNA]</scope>
    <source>
        <strain evidence="5">JXDWG</strain>
        <tissue evidence="5">Leaf</tissue>
    </source>
</reference>
<evidence type="ECO:0000256" key="4">
    <source>
        <dbReference type="ARBA" id="ARBA00022691"/>
    </source>
</evidence>
<evidence type="ECO:0000256" key="3">
    <source>
        <dbReference type="ARBA" id="ARBA00022679"/>
    </source>
</evidence>
<keyword evidence="6" id="KW-1185">Reference proteome</keyword>
<evidence type="ECO:0000256" key="1">
    <source>
        <dbReference type="ARBA" id="ARBA00010815"/>
    </source>
</evidence>
<gene>
    <name evidence="5" type="ORF">Scep_024864</name>
</gene>
<organism evidence="5 6">
    <name type="scientific">Stephania cephalantha</name>
    <dbReference type="NCBI Taxonomy" id="152367"/>
    <lineage>
        <taxon>Eukaryota</taxon>
        <taxon>Viridiplantae</taxon>
        <taxon>Streptophyta</taxon>
        <taxon>Embryophyta</taxon>
        <taxon>Tracheophyta</taxon>
        <taxon>Spermatophyta</taxon>
        <taxon>Magnoliopsida</taxon>
        <taxon>Ranunculales</taxon>
        <taxon>Menispermaceae</taxon>
        <taxon>Menispermoideae</taxon>
        <taxon>Cissampelideae</taxon>
        <taxon>Stephania</taxon>
    </lineage>
</organism>
<dbReference type="EMBL" id="JBBNAG010000010">
    <property type="protein sequence ID" value="KAK9101434.1"/>
    <property type="molecule type" value="Genomic_DNA"/>
</dbReference>
<protein>
    <submittedName>
        <fullName evidence="5">Uncharacterized protein</fullName>
    </submittedName>
</protein>
<comment type="similarity">
    <text evidence="1">Belongs to the CFA/CMAS family.</text>
</comment>
<dbReference type="GO" id="GO:0008168">
    <property type="term" value="F:methyltransferase activity"/>
    <property type="evidence" value="ECO:0007669"/>
    <property type="project" value="UniProtKB-KW"/>
</dbReference>
<evidence type="ECO:0000256" key="2">
    <source>
        <dbReference type="ARBA" id="ARBA00022603"/>
    </source>
</evidence>
<evidence type="ECO:0000313" key="6">
    <source>
        <dbReference type="Proteomes" id="UP001419268"/>
    </source>
</evidence>
<dbReference type="GO" id="GO:0032259">
    <property type="term" value="P:methylation"/>
    <property type="evidence" value="ECO:0007669"/>
    <property type="project" value="UniProtKB-KW"/>
</dbReference>
<sequence>MGFSSLSTIATKPLPTPTRELWLKNIDDNAEAVKKIMVSHTGSEEAAAKQFNYWRGLNLLGIELFGYANGEEWMTTHLLFKKKCNQQMSQQVAKRFYTENFPESFLEFPESSLLKISDDRSCNEASWREIGIRWSKNT</sequence>
<dbReference type="PANTHER" id="PTHR43832">
    <property type="match status" value="1"/>
</dbReference>
<keyword evidence="4" id="KW-0949">S-adenosyl-L-methionine</keyword>
<comment type="caution">
    <text evidence="5">The sequence shown here is derived from an EMBL/GenBank/DDBJ whole genome shotgun (WGS) entry which is preliminary data.</text>
</comment>
<dbReference type="PANTHER" id="PTHR43832:SF1">
    <property type="entry name" value="S-ADENOSYL-L-METHIONINE-DEPENDENT METHYLTRANSFERASES SUPERFAMILY PROTEIN"/>
    <property type="match status" value="1"/>
</dbReference>